<dbReference type="SUPFAM" id="SSF56219">
    <property type="entry name" value="DNase I-like"/>
    <property type="match status" value="1"/>
</dbReference>
<protein>
    <recommendedName>
        <fullName evidence="2">Endonuclease/exonuclease/phosphatase domain-containing protein</fullName>
    </recommendedName>
</protein>
<organism evidence="1">
    <name type="scientific">Homalodisca liturata</name>
    <dbReference type="NCBI Taxonomy" id="320908"/>
    <lineage>
        <taxon>Eukaryota</taxon>
        <taxon>Metazoa</taxon>
        <taxon>Ecdysozoa</taxon>
        <taxon>Arthropoda</taxon>
        <taxon>Hexapoda</taxon>
        <taxon>Insecta</taxon>
        <taxon>Pterygota</taxon>
        <taxon>Neoptera</taxon>
        <taxon>Paraneoptera</taxon>
        <taxon>Hemiptera</taxon>
        <taxon>Auchenorrhyncha</taxon>
        <taxon>Membracoidea</taxon>
        <taxon>Cicadellidae</taxon>
        <taxon>Cicadellinae</taxon>
        <taxon>Proconiini</taxon>
        <taxon>Homalodisca</taxon>
    </lineage>
</organism>
<evidence type="ECO:0000313" key="1">
    <source>
        <dbReference type="EMBL" id="JAS99069.1"/>
    </source>
</evidence>
<feature type="non-terminal residue" evidence="1">
    <location>
        <position position="1"/>
    </location>
</feature>
<gene>
    <name evidence="1" type="ORF">g.59432</name>
</gene>
<name>A0A1B6JIW1_9HEMI</name>
<feature type="non-terminal residue" evidence="1">
    <location>
        <position position="117"/>
    </location>
</feature>
<dbReference type="Gene3D" id="3.60.10.10">
    <property type="entry name" value="Endonuclease/exonuclease/phosphatase"/>
    <property type="match status" value="1"/>
</dbReference>
<accession>A0A1B6JIW1</accession>
<sequence>KTNKKGGVAAYVKLHLQESVRLLRTSDDTSELVCEAVLTEIKIKTEVLLLLGVYRPPHANLDTAIDILADIIDQPHQTNKHILLMGDINVNNLQTNNENNKLLEFLSFFNITRQQLP</sequence>
<dbReference type="EMBL" id="GECU01008637">
    <property type="protein sequence ID" value="JAS99069.1"/>
    <property type="molecule type" value="Transcribed_RNA"/>
</dbReference>
<reference evidence="1" key="1">
    <citation type="submission" date="2015-11" db="EMBL/GenBank/DDBJ databases">
        <title>De novo transcriptome assembly of four potential Pierce s Disease insect vectors from Arizona vineyards.</title>
        <authorList>
            <person name="Tassone E.E."/>
        </authorList>
    </citation>
    <scope>NUCLEOTIDE SEQUENCE</scope>
</reference>
<dbReference type="InterPro" id="IPR036691">
    <property type="entry name" value="Endo/exonu/phosph_ase_sf"/>
</dbReference>
<proteinExistence type="predicted"/>
<dbReference type="AlphaFoldDB" id="A0A1B6JIW1"/>
<evidence type="ECO:0008006" key="2">
    <source>
        <dbReference type="Google" id="ProtNLM"/>
    </source>
</evidence>